<dbReference type="Pfam" id="PF18841">
    <property type="entry name" value="B_solenoid_dext"/>
    <property type="match status" value="1"/>
</dbReference>
<dbReference type="OrthoDB" id="406508at2759"/>
<evidence type="ECO:0000259" key="3">
    <source>
        <dbReference type="Pfam" id="PF17433"/>
    </source>
</evidence>
<dbReference type="SUPFAM" id="SSF101596">
    <property type="entry name" value="Dextranase, N-terminal domain"/>
    <property type="match status" value="1"/>
</dbReference>
<dbReference type="GO" id="GO:0004553">
    <property type="term" value="F:hydrolase activity, hydrolyzing O-glycosyl compounds"/>
    <property type="evidence" value="ECO:0007669"/>
    <property type="project" value="InterPro"/>
</dbReference>
<dbReference type="Proteomes" id="UP000036947">
    <property type="component" value="Unassembled WGS sequence"/>
</dbReference>
<evidence type="ECO:0000313" key="4">
    <source>
        <dbReference type="EMBL" id="KND86406.1"/>
    </source>
</evidence>
<accession>A0A0L0MXA1</accession>
<dbReference type="Gene3D" id="2.60.350.10">
    <property type="entry name" value="Dextranase, N-terminal"/>
    <property type="match status" value="1"/>
</dbReference>
<evidence type="ECO:0000259" key="2">
    <source>
        <dbReference type="Pfam" id="PF03718"/>
    </source>
</evidence>
<dbReference type="InterPro" id="IPR012334">
    <property type="entry name" value="Pectin_lyas_fold"/>
</dbReference>
<dbReference type="Pfam" id="PF18783">
    <property type="entry name" value="IPU_b_solenoid"/>
    <property type="match status" value="1"/>
</dbReference>
<comment type="caution">
    <text evidence="4">The sequence shown here is derived from an EMBL/GenBank/DDBJ whole genome shotgun (WGS) entry which is preliminary data.</text>
</comment>
<keyword evidence="5" id="KW-1185">Reference proteome</keyword>
<proteinExistence type="predicted"/>
<name>A0A0L0MXA1_TOLOC</name>
<evidence type="ECO:0000256" key="1">
    <source>
        <dbReference type="SAM" id="SignalP"/>
    </source>
</evidence>
<dbReference type="InterPro" id="IPR035953">
    <property type="entry name" value="Dextranase_N-ter"/>
</dbReference>
<dbReference type="Pfam" id="PF03718">
    <property type="entry name" value="Glyco_hydro_49"/>
    <property type="match status" value="1"/>
</dbReference>
<dbReference type="InterPro" id="IPR011050">
    <property type="entry name" value="Pectin_lyase_fold/virulence"/>
</dbReference>
<feature type="domain" description="Glycoside hydrolase family 49 N-terminal" evidence="3">
    <location>
        <begin position="34"/>
        <end position="248"/>
    </location>
</feature>
<dbReference type="InterPro" id="IPR005192">
    <property type="entry name" value="Glyco_hydro_49_C"/>
</dbReference>
<dbReference type="EMBL" id="LFRF01000058">
    <property type="protein sequence ID" value="KND86406.1"/>
    <property type="molecule type" value="Genomic_DNA"/>
</dbReference>
<dbReference type="SUPFAM" id="SSF51126">
    <property type="entry name" value="Pectin lyase-like"/>
    <property type="match status" value="1"/>
</dbReference>
<dbReference type="InterPro" id="IPR023226">
    <property type="entry name" value="Glyco_hydro_49_N_dom"/>
</dbReference>
<dbReference type="Pfam" id="PF17433">
    <property type="entry name" value="Glyco_hydro_49N"/>
    <property type="match status" value="1"/>
</dbReference>
<keyword evidence="1" id="KW-0732">Signal</keyword>
<dbReference type="Gene3D" id="2.160.20.10">
    <property type="entry name" value="Single-stranded right-handed beta-helix, Pectin lyase-like"/>
    <property type="match status" value="1"/>
</dbReference>
<feature type="domain" description="Glycoside hydrolase family 49 C-terminal" evidence="2">
    <location>
        <begin position="504"/>
        <end position="626"/>
    </location>
</feature>
<feature type="chain" id="PRO_5005544463" evidence="1">
    <location>
        <begin position="24"/>
        <end position="628"/>
    </location>
</feature>
<organism evidence="4 5">
    <name type="scientific">Tolypocladium ophioglossoides (strain CBS 100239)</name>
    <name type="common">Snaketongue truffleclub</name>
    <name type="synonym">Elaphocordyceps ophioglossoides</name>
    <dbReference type="NCBI Taxonomy" id="1163406"/>
    <lineage>
        <taxon>Eukaryota</taxon>
        <taxon>Fungi</taxon>
        <taxon>Dikarya</taxon>
        <taxon>Ascomycota</taxon>
        <taxon>Pezizomycotina</taxon>
        <taxon>Sordariomycetes</taxon>
        <taxon>Hypocreomycetidae</taxon>
        <taxon>Hypocreales</taxon>
        <taxon>Ophiocordycipitaceae</taxon>
        <taxon>Tolypocladium</taxon>
    </lineage>
</organism>
<reference evidence="4 5" key="1">
    <citation type="journal article" date="2015" name="BMC Genomics">
        <title>The genome of the truffle-parasite Tolypocladium ophioglossoides and the evolution of antifungal peptaibiotics.</title>
        <authorList>
            <person name="Quandt C.A."/>
            <person name="Bushley K.E."/>
            <person name="Spatafora J.W."/>
        </authorList>
    </citation>
    <scope>NUCLEOTIDE SEQUENCE [LARGE SCALE GENOMIC DNA]</scope>
    <source>
        <strain evidence="4 5">CBS 100239</strain>
    </source>
</reference>
<sequence length="628" mass="69734">MHLAGFGRAVGLLSVLSITPVHGHPSLIWRQAVNRTADSAELKTWWHNTGEINTRTPVKNENVRQSHMYSVQVGTASNATGFYDSFVYESIPRNGNGNIFDPTDPNSVCNGQNCSKDDQITIEPDIGVDMAWTQYLATTATVVKVTRSDGGSVDPSNVIIRPTTLAFDMQRSGNALLITVPYSESGYRFSVEFQDNLWQYRIRKDSLNSQYVQNKSPNGENYVASYDDSMSIVGAEPTNALMIFMSPFPRPEYVPSIDSAYQVRTGLVTGLDKVSESIVYFGPGVYWLTGSAHAILSSSVTWVYLAPGAYIKDAIQYESQSLDLRATGFGVLSGEQYVYQANTAQQYRNIKSDDTSLKMWRGHSARGAKWTVHGLTTNAPPFNSMDFYGDLNSFSIDASDYKQVGAFFGQTDGIQMYPNSHVRDIFYHVGDDAIKTYYSNVLCERMTVWKTNNAPIVQFGWYQRDIDNVTVDAVDVIHARYISQAAPWPRALVASAASYVNPDSTSIADSTKRLSNYNITNWRCEGICPALLGINPLQNIDNMLFSNVSVEKLLSDATQVGFSTFRVFTDSARGNKPIALGDNSPGKLGLVIENFYVGEEKISMEAKNWNAKGHLGIDEHYDGRWTVR</sequence>
<feature type="signal peptide" evidence="1">
    <location>
        <begin position="1"/>
        <end position="23"/>
    </location>
</feature>
<evidence type="ECO:0000313" key="5">
    <source>
        <dbReference type="Proteomes" id="UP000036947"/>
    </source>
</evidence>
<dbReference type="AlphaFoldDB" id="A0A0L0MXA1"/>
<protein>
    <submittedName>
        <fullName evidence="4">Dextranase</fullName>
    </submittedName>
</protein>
<gene>
    <name evidence="4" type="ORF">TOPH_08947</name>
</gene>
<dbReference type="InterPro" id="IPR041274">
    <property type="entry name" value="IPU_b_solenoid"/>
</dbReference>
<dbReference type="STRING" id="1163406.A0A0L0MXA1"/>
<dbReference type="InterPro" id="IPR041402">
    <property type="entry name" value="B_solenoid_dext"/>
</dbReference>